<sequence>YRYLMVTLRLIFKSDLIFIHDILKCDFHSVMKSNFYYYDCFQKYVNDYFYIIK</sequence>
<gene>
    <name evidence="1" type="ORF">C2G38_2086614</name>
</gene>
<dbReference type="AlphaFoldDB" id="A0A397V8U6"/>
<feature type="non-terminal residue" evidence="1">
    <location>
        <position position="1"/>
    </location>
</feature>
<comment type="caution">
    <text evidence="1">The sequence shown here is derived from an EMBL/GenBank/DDBJ whole genome shotgun (WGS) entry which is preliminary data.</text>
</comment>
<reference evidence="1 2" key="1">
    <citation type="submission" date="2018-06" db="EMBL/GenBank/DDBJ databases">
        <title>Comparative genomics reveals the genomic features of Rhizophagus irregularis, R. cerebriforme, R. diaphanum and Gigaspora rosea, and their symbiotic lifestyle signature.</title>
        <authorList>
            <person name="Morin E."/>
            <person name="San Clemente H."/>
            <person name="Chen E.C.H."/>
            <person name="De La Providencia I."/>
            <person name="Hainaut M."/>
            <person name="Kuo A."/>
            <person name="Kohler A."/>
            <person name="Murat C."/>
            <person name="Tang N."/>
            <person name="Roy S."/>
            <person name="Loubradou J."/>
            <person name="Henrissat B."/>
            <person name="Grigoriev I.V."/>
            <person name="Corradi N."/>
            <person name="Roux C."/>
            <person name="Martin F.M."/>
        </authorList>
    </citation>
    <scope>NUCLEOTIDE SEQUENCE [LARGE SCALE GENOMIC DNA]</scope>
    <source>
        <strain evidence="1 2">DAOM 194757</strain>
    </source>
</reference>
<evidence type="ECO:0000313" key="1">
    <source>
        <dbReference type="EMBL" id="RIB18088.1"/>
    </source>
</evidence>
<protein>
    <submittedName>
        <fullName evidence="1">Uncharacterized protein</fullName>
    </submittedName>
</protein>
<proteinExistence type="predicted"/>
<accession>A0A397V8U6</accession>
<keyword evidence="2" id="KW-1185">Reference proteome</keyword>
<dbReference type="EMBL" id="QKWP01000562">
    <property type="protein sequence ID" value="RIB18088.1"/>
    <property type="molecule type" value="Genomic_DNA"/>
</dbReference>
<name>A0A397V8U6_9GLOM</name>
<evidence type="ECO:0000313" key="2">
    <source>
        <dbReference type="Proteomes" id="UP000266673"/>
    </source>
</evidence>
<organism evidence="1 2">
    <name type="scientific">Gigaspora rosea</name>
    <dbReference type="NCBI Taxonomy" id="44941"/>
    <lineage>
        <taxon>Eukaryota</taxon>
        <taxon>Fungi</taxon>
        <taxon>Fungi incertae sedis</taxon>
        <taxon>Mucoromycota</taxon>
        <taxon>Glomeromycotina</taxon>
        <taxon>Glomeromycetes</taxon>
        <taxon>Diversisporales</taxon>
        <taxon>Gigasporaceae</taxon>
        <taxon>Gigaspora</taxon>
    </lineage>
</organism>
<dbReference type="Proteomes" id="UP000266673">
    <property type="component" value="Unassembled WGS sequence"/>
</dbReference>